<dbReference type="EMBL" id="NBSK02000001">
    <property type="protein sequence ID" value="KAJ0227109.1"/>
    <property type="molecule type" value="Genomic_DNA"/>
</dbReference>
<gene>
    <name evidence="6" type="ORF">LSAT_V11C100021930</name>
</gene>
<evidence type="ECO:0000313" key="7">
    <source>
        <dbReference type="Proteomes" id="UP000235145"/>
    </source>
</evidence>
<organism evidence="6 7">
    <name type="scientific">Lactuca sativa</name>
    <name type="common">Garden lettuce</name>
    <dbReference type="NCBI Taxonomy" id="4236"/>
    <lineage>
        <taxon>Eukaryota</taxon>
        <taxon>Viridiplantae</taxon>
        <taxon>Streptophyta</taxon>
        <taxon>Embryophyta</taxon>
        <taxon>Tracheophyta</taxon>
        <taxon>Spermatophyta</taxon>
        <taxon>Magnoliopsida</taxon>
        <taxon>eudicotyledons</taxon>
        <taxon>Gunneridae</taxon>
        <taxon>Pentapetalae</taxon>
        <taxon>asterids</taxon>
        <taxon>campanulids</taxon>
        <taxon>Asterales</taxon>
        <taxon>Asteraceae</taxon>
        <taxon>Cichorioideae</taxon>
        <taxon>Cichorieae</taxon>
        <taxon>Lactucinae</taxon>
        <taxon>Lactuca</taxon>
    </lineage>
</organism>
<dbReference type="AlphaFoldDB" id="A0A9R1XVA9"/>
<feature type="domain" description="GRF-type" evidence="5">
    <location>
        <begin position="4"/>
        <end position="44"/>
    </location>
</feature>
<keyword evidence="2 4" id="KW-0863">Zinc-finger</keyword>
<protein>
    <recommendedName>
        <fullName evidence="5">GRF-type domain-containing protein</fullName>
    </recommendedName>
</protein>
<accession>A0A9R1XVA9</accession>
<evidence type="ECO:0000313" key="6">
    <source>
        <dbReference type="EMBL" id="KAJ0227109.1"/>
    </source>
</evidence>
<evidence type="ECO:0000256" key="1">
    <source>
        <dbReference type="ARBA" id="ARBA00022723"/>
    </source>
</evidence>
<comment type="caution">
    <text evidence="6">The sequence shown here is derived from an EMBL/GenBank/DDBJ whole genome shotgun (WGS) entry which is preliminary data.</text>
</comment>
<evidence type="ECO:0000256" key="4">
    <source>
        <dbReference type="PROSITE-ProRule" id="PRU01343"/>
    </source>
</evidence>
<keyword evidence="7" id="KW-1185">Reference proteome</keyword>
<proteinExistence type="predicted"/>
<dbReference type="GO" id="GO:0008270">
    <property type="term" value="F:zinc ion binding"/>
    <property type="evidence" value="ECO:0007669"/>
    <property type="project" value="UniProtKB-KW"/>
</dbReference>
<keyword evidence="3" id="KW-0862">Zinc</keyword>
<keyword evidence="1" id="KW-0479">Metal-binding</keyword>
<sequence length="93" mass="10598">MVMCFYGRVAVVHTSWTSTNPGRRFHSCPQQGYRCIFLGWTDPPMCARSMLIIPIIEKYQQCKLSSGKTEDVFVCKLGTICGSLGIFHLRFMN</sequence>
<dbReference type="PROSITE" id="PS51999">
    <property type="entry name" value="ZF_GRF"/>
    <property type="match status" value="1"/>
</dbReference>
<dbReference type="Proteomes" id="UP000235145">
    <property type="component" value="Unassembled WGS sequence"/>
</dbReference>
<reference evidence="6 7" key="1">
    <citation type="journal article" date="2017" name="Nat. Commun.">
        <title>Genome assembly with in vitro proximity ligation data and whole-genome triplication in lettuce.</title>
        <authorList>
            <person name="Reyes-Chin-Wo S."/>
            <person name="Wang Z."/>
            <person name="Yang X."/>
            <person name="Kozik A."/>
            <person name="Arikit S."/>
            <person name="Song C."/>
            <person name="Xia L."/>
            <person name="Froenicke L."/>
            <person name="Lavelle D.O."/>
            <person name="Truco M.J."/>
            <person name="Xia R."/>
            <person name="Zhu S."/>
            <person name="Xu C."/>
            <person name="Xu H."/>
            <person name="Xu X."/>
            <person name="Cox K."/>
            <person name="Korf I."/>
            <person name="Meyers B.C."/>
            <person name="Michelmore R.W."/>
        </authorList>
    </citation>
    <scope>NUCLEOTIDE SEQUENCE [LARGE SCALE GENOMIC DNA]</scope>
    <source>
        <strain evidence="7">cv. Salinas</strain>
        <tissue evidence="6">Seedlings</tissue>
    </source>
</reference>
<dbReference type="PANTHER" id="PTHR33248">
    <property type="entry name" value="ZINC ION-BINDING PROTEIN"/>
    <property type="match status" value="1"/>
</dbReference>
<evidence type="ECO:0000256" key="3">
    <source>
        <dbReference type="ARBA" id="ARBA00022833"/>
    </source>
</evidence>
<dbReference type="Pfam" id="PF06839">
    <property type="entry name" value="Zn_ribbon_GRF"/>
    <property type="match status" value="1"/>
</dbReference>
<evidence type="ECO:0000259" key="5">
    <source>
        <dbReference type="PROSITE" id="PS51999"/>
    </source>
</evidence>
<dbReference type="InterPro" id="IPR010666">
    <property type="entry name" value="Znf_GRF"/>
</dbReference>
<name>A0A9R1XVA9_LACSA</name>
<evidence type="ECO:0000256" key="2">
    <source>
        <dbReference type="ARBA" id="ARBA00022771"/>
    </source>
</evidence>